<dbReference type="Proteomes" id="UP000186323">
    <property type="component" value="Chromosome I"/>
</dbReference>
<dbReference type="InterPro" id="IPR052738">
    <property type="entry name" value="ABC-Tungstate_binding"/>
</dbReference>
<dbReference type="EMBL" id="LT630450">
    <property type="protein sequence ID" value="SFV72397.1"/>
    <property type="molecule type" value="Genomic_DNA"/>
</dbReference>
<feature type="transmembrane region" description="Helical" evidence="1">
    <location>
        <begin position="77"/>
        <end position="95"/>
    </location>
</feature>
<sequence>MAKKEHECIACGHSCPDRQSRKGYMNAPVSLPVMSRHATGVLSESFFWGTVTGSDGRPGIPSGCKPIRRKSMKFSRMASLVCLLCLFPFSIPAQAADSLRISSTIGPVDAGILPLLADTFSQKTGITISMEKAGTGKTLKKAESGAFDLVMVHARKLEDAFVAAGFGVDRRDVMYNDFVILGPAGDPAGIKGMKSAAAAFAAIARAGAPFVSRGDRSGTHVKEMDIWQAAGIQPAGTWYEVYADGAKGNKATTLYTDRKQAYTLMDRATWLTLKDTVTVVPLVENDPIMLNLIAIIRVNPDKFPQVHKDAALKFADWLVEDEAQTIIRDFGKDTYGQPLFFPNSDQWHARHGK</sequence>
<gene>
    <name evidence="3" type="ORF">DESPIGER_0509</name>
</gene>
<dbReference type="KEGG" id="dpg:DESPIGER_0509"/>
<feature type="domain" description="PBP" evidence="2">
    <location>
        <begin position="97"/>
        <end position="322"/>
    </location>
</feature>
<dbReference type="InterPro" id="IPR024370">
    <property type="entry name" value="PBP_domain"/>
</dbReference>
<keyword evidence="1" id="KW-0812">Transmembrane</keyword>
<reference evidence="4" key="1">
    <citation type="submission" date="2016-10" db="EMBL/GenBank/DDBJ databases">
        <authorList>
            <person name="Wegmann U."/>
        </authorList>
    </citation>
    <scope>NUCLEOTIDE SEQUENCE [LARGE SCALE GENOMIC DNA]</scope>
</reference>
<evidence type="ECO:0000313" key="3">
    <source>
        <dbReference type="EMBL" id="SFV72397.1"/>
    </source>
</evidence>
<accession>A0A1K1LCI0</accession>
<name>A0A1K1LCI0_9BACT</name>
<dbReference type="PANTHER" id="PTHR37945">
    <property type="entry name" value="EXTRACELLULAR TUNGSTATE BINDING PROTEIN"/>
    <property type="match status" value="1"/>
</dbReference>
<dbReference type="SUPFAM" id="SSF53850">
    <property type="entry name" value="Periplasmic binding protein-like II"/>
    <property type="match status" value="1"/>
</dbReference>
<dbReference type="Gene3D" id="3.40.190.10">
    <property type="entry name" value="Periplasmic binding protein-like II"/>
    <property type="match status" value="2"/>
</dbReference>
<keyword evidence="1" id="KW-1133">Transmembrane helix</keyword>
<organism evidence="3 4">
    <name type="scientific">Desulfovibrio piger</name>
    <dbReference type="NCBI Taxonomy" id="901"/>
    <lineage>
        <taxon>Bacteria</taxon>
        <taxon>Pseudomonadati</taxon>
        <taxon>Thermodesulfobacteriota</taxon>
        <taxon>Desulfovibrionia</taxon>
        <taxon>Desulfovibrionales</taxon>
        <taxon>Desulfovibrionaceae</taxon>
        <taxon>Desulfovibrio</taxon>
    </lineage>
</organism>
<proteinExistence type="predicted"/>
<dbReference type="PANTHER" id="PTHR37945:SF1">
    <property type="entry name" value="EXTRACELLULAR TUNGSTATE BINDING PROTEIN"/>
    <property type="match status" value="1"/>
</dbReference>
<keyword evidence="1" id="KW-0472">Membrane</keyword>
<evidence type="ECO:0000313" key="4">
    <source>
        <dbReference type="Proteomes" id="UP000186323"/>
    </source>
</evidence>
<evidence type="ECO:0000256" key="1">
    <source>
        <dbReference type="SAM" id="Phobius"/>
    </source>
</evidence>
<protein>
    <submittedName>
        <fullName evidence="3">ABC-type tungstate transport system, periplasmic binding protein</fullName>
    </submittedName>
</protein>
<evidence type="ECO:0000259" key="2">
    <source>
        <dbReference type="Pfam" id="PF12849"/>
    </source>
</evidence>
<dbReference type="Pfam" id="PF12849">
    <property type="entry name" value="PBP_like_2"/>
    <property type="match status" value="1"/>
</dbReference>
<dbReference type="AlphaFoldDB" id="A0A1K1LCI0"/>
<keyword evidence="4" id="KW-1185">Reference proteome</keyword>